<dbReference type="InterPro" id="IPR000182">
    <property type="entry name" value="GNAT_dom"/>
</dbReference>
<proteinExistence type="predicted"/>
<comment type="caution">
    <text evidence="2">The sequence shown here is derived from an EMBL/GenBank/DDBJ whole genome shotgun (WGS) entry which is preliminary data.</text>
</comment>
<organism evidence="2 3">
    <name type="scientific">Roseateles aquatilis</name>
    <dbReference type="NCBI Taxonomy" id="431061"/>
    <lineage>
        <taxon>Bacteria</taxon>
        <taxon>Pseudomonadati</taxon>
        <taxon>Pseudomonadota</taxon>
        <taxon>Betaproteobacteria</taxon>
        <taxon>Burkholderiales</taxon>
        <taxon>Sphaerotilaceae</taxon>
        <taxon>Roseateles</taxon>
    </lineage>
</organism>
<evidence type="ECO:0000313" key="3">
    <source>
        <dbReference type="Proteomes" id="UP000197468"/>
    </source>
</evidence>
<sequence>MNFMEGPDGAFWGCGIVPLLLGRPGRPGMAGIGPAGGIPRGGGMEVLRTARLRLRWFGPADAPFVRGLLNEPAWIENIYDAQVRTDEQAAVWIRERLEARYWLLGYGFWAVERLEDGELIGLAGVIKRDGLPHPDIGYGFPARFWGHGYAREAAAGTFDYCRQVLGQRDLMGTTAPENHASGRVLLAIGMTDEGVRQTEAHDTPSQVYSWHDPVRRSDAEEIAALRFRWRAALQGPARPALPACLTPETIERVMASRTDMTPAALDHLAARWAPLAEDGSLRAVRTPAGWRLDVPTDRA</sequence>
<accession>A0A246J768</accession>
<evidence type="ECO:0000313" key="2">
    <source>
        <dbReference type="EMBL" id="OWQ88392.1"/>
    </source>
</evidence>
<dbReference type="InterPro" id="IPR016181">
    <property type="entry name" value="Acyl_CoA_acyltransferase"/>
</dbReference>
<gene>
    <name evidence="2" type="ORF">CDN99_16155</name>
</gene>
<dbReference type="GO" id="GO:0016747">
    <property type="term" value="F:acyltransferase activity, transferring groups other than amino-acyl groups"/>
    <property type="evidence" value="ECO:0007669"/>
    <property type="project" value="InterPro"/>
</dbReference>
<feature type="domain" description="N-acetyltransferase" evidence="1">
    <location>
        <begin position="52"/>
        <end position="215"/>
    </location>
</feature>
<dbReference type="Pfam" id="PF13302">
    <property type="entry name" value="Acetyltransf_3"/>
    <property type="match status" value="1"/>
</dbReference>
<dbReference type="PANTHER" id="PTHR43792:SF1">
    <property type="entry name" value="N-ACETYLTRANSFERASE DOMAIN-CONTAINING PROTEIN"/>
    <property type="match status" value="1"/>
</dbReference>
<dbReference type="Gene3D" id="3.40.630.30">
    <property type="match status" value="1"/>
</dbReference>
<dbReference type="SUPFAM" id="SSF55729">
    <property type="entry name" value="Acyl-CoA N-acyltransferases (Nat)"/>
    <property type="match status" value="1"/>
</dbReference>
<dbReference type="Proteomes" id="UP000197468">
    <property type="component" value="Unassembled WGS sequence"/>
</dbReference>
<protein>
    <recommendedName>
        <fullName evidence="1">N-acetyltransferase domain-containing protein</fullName>
    </recommendedName>
</protein>
<evidence type="ECO:0000259" key="1">
    <source>
        <dbReference type="PROSITE" id="PS51186"/>
    </source>
</evidence>
<name>A0A246J768_9BURK</name>
<dbReference type="EMBL" id="NIOF01000007">
    <property type="protein sequence ID" value="OWQ88392.1"/>
    <property type="molecule type" value="Genomic_DNA"/>
</dbReference>
<keyword evidence="3" id="KW-1185">Reference proteome</keyword>
<dbReference type="InterPro" id="IPR051531">
    <property type="entry name" value="N-acetyltransferase"/>
</dbReference>
<reference evidence="2 3" key="1">
    <citation type="journal article" date="2008" name="Int. J. Syst. Evol. Microbiol.">
        <title>Description of Roseateles aquatilis sp. nov. and Roseateles terrae sp. nov., in the class Betaproteobacteria, and emended description of the genus Roseateles.</title>
        <authorList>
            <person name="Gomila M."/>
            <person name="Bowien B."/>
            <person name="Falsen E."/>
            <person name="Moore E.R."/>
            <person name="Lalucat J."/>
        </authorList>
    </citation>
    <scope>NUCLEOTIDE SEQUENCE [LARGE SCALE GENOMIC DNA]</scope>
    <source>
        <strain evidence="2 3">CCUG 48205</strain>
    </source>
</reference>
<dbReference type="PROSITE" id="PS51186">
    <property type="entry name" value="GNAT"/>
    <property type="match status" value="1"/>
</dbReference>
<dbReference type="AlphaFoldDB" id="A0A246J768"/>
<dbReference type="PANTHER" id="PTHR43792">
    <property type="entry name" value="GNAT FAMILY, PUTATIVE (AFU_ORTHOLOGUE AFUA_3G00765)-RELATED-RELATED"/>
    <property type="match status" value="1"/>
</dbReference>